<dbReference type="Proteomes" id="UP000790377">
    <property type="component" value="Unassembled WGS sequence"/>
</dbReference>
<name>A0ACB7ZYJ7_9AGAM</name>
<comment type="caution">
    <text evidence="1">The sequence shown here is derived from an EMBL/GenBank/DDBJ whole genome shotgun (WGS) entry which is preliminary data.</text>
</comment>
<evidence type="ECO:0000313" key="1">
    <source>
        <dbReference type="EMBL" id="KAH7906176.1"/>
    </source>
</evidence>
<evidence type="ECO:0000313" key="2">
    <source>
        <dbReference type="Proteomes" id="UP000790377"/>
    </source>
</evidence>
<keyword evidence="2" id="KW-1185">Reference proteome</keyword>
<reference evidence="1" key="1">
    <citation type="journal article" date="2021" name="New Phytol.">
        <title>Evolutionary innovations through gain and loss of genes in the ectomycorrhizal Boletales.</title>
        <authorList>
            <person name="Wu G."/>
            <person name="Miyauchi S."/>
            <person name="Morin E."/>
            <person name="Kuo A."/>
            <person name="Drula E."/>
            <person name="Varga T."/>
            <person name="Kohler A."/>
            <person name="Feng B."/>
            <person name="Cao Y."/>
            <person name="Lipzen A."/>
            <person name="Daum C."/>
            <person name="Hundley H."/>
            <person name="Pangilinan J."/>
            <person name="Johnson J."/>
            <person name="Barry K."/>
            <person name="LaButti K."/>
            <person name="Ng V."/>
            <person name="Ahrendt S."/>
            <person name="Min B."/>
            <person name="Choi I.G."/>
            <person name="Park H."/>
            <person name="Plett J.M."/>
            <person name="Magnuson J."/>
            <person name="Spatafora J.W."/>
            <person name="Nagy L.G."/>
            <person name="Henrissat B."/>
            <person name="Grigoriev I.V."/>
            <person name="Yang Z.L."/>
            <person name="Xu J."/>
            <person name="Martin F.M."/>
        </authorList>
    </citation>
    <scope>NUCLEOTIDE SEQUENCE</scope>
    <source>
        <strain evidence="1">ATCC 28755</strain>
    </source>
</reference>
<organism evidence="1 2">
    <name type="scientific">Hygrophoropsis aurantiaca</name>
    <dbReference type="NCBI Taxonomy" id="72124"/>
    <lineage>
        <taxon>Eukaryota</taxon>
        <taxon>Fungi</taxon>
        <taxon>Dikarya</taxon>
        <taxon>Basidiomycota</taxon>
        <taxon>Agaricomycotina</taxon>
        <taxon>Agaricomycetes</taxon>
        <taxon>Agaricomycetidae</taxon>
        <taxon>Boletales</taxon>
        <taxon>Coniophorineae</taxon>
        <taxon>Hygrophoropsidaceae</taxon>
        <taxon>Hygrophoropsis</taxon>
    </lineage>
</organism>
<sequence length="444" mass="48007">MAPTRKPAPAAPPDSSESSPGIQEEDHNGITTTSRNPPAPSPSTPNDSDHDNINAALGLSRSSTIVPADRSTNYLPSKFSSAMLVPTAHRRKGAKAKTPKDSGPTHRLRKALGGGGREVFRRDEPRMPVEGDEDYDGVQGGIFGGRENEKEGGKTPPRLRWNGFKWALFIANTLLSAYALTGLIFCLLTWFDVFEHADIVRVGNTTALIISTTTCVLALLVCTIGWAGILLNNRAFLAWYAFLLWAVFALLVSAGYITYKQRAFNVEGKVNAQWSRALRQDGRLRIQNRLRCCGYYSPFVEAAPSQTCFPRAVLQGCKQPYLHFERAVLELWYIIAFSLVPLQIGVMVTALLCADHVTWRFGKGMMPAAYRLTSGSVAVIMGGYASRLADQYGADSAGAEGSLSAPSRTDSSASSSSSSIAGASSRAMSSRVSITPGSRFAEEI</sequence>
<dbReference type="EMBL" id="MU268058">
    <property type="protein sequence ID" value="KAH7906176.1"/>
    <property type="molecule type" value="Genomic_DNA"/>
</dbReference>
<protein>
    <submittedName>
        <fullName evidence="1">Uncharacterized protein</fullName>
    </submittedName>
</protein>
<proteinExistence type="predicted"/>
<accession>A0ACB7ZYJ7</accession>
<gene>
    <name evidence="1" type="ORF">BJ138DRAFT_1094449</name>
</gene>